<dbReference type="EMBL" id="CAIX01000063">
    <property type="protein sequence ID" value="CCI44178.1"/>
    <property type="molecule type" value="Genomic_DNA"/>
</dbReference>
<name>A0A024GBN0_9STRA</name>
<protein>
    <submittedName>
        <fullName evidence="2">Uncharacterized protein</fullName>
    </submittedName>
</protein>
<reference evidence="2 3" key="1">
    <citation type="submission" date="2012-05" db="EMBL/GenBank/DDBJ databases">
        <title>Recombination and specialization in a pathogen metapopulation.</title>
        <authorList>
            <person name="Gardiner A."/>
            <person name="Kemen E."/>
            <person name="Schultz-Larsen T."/>
            <person name="MacLean D."/>
            <person name="Van Oosterhout C."/>
            <person name="Jones J.D.G."/>
        </authorList>
    </citation>
    <scope>NUCLEOTIDE SEQUENCE [LARGE SCALE GENOMIC DNA]</scope>
    <source>
        <strain evidence="2 3">Ac Nc2</strain>
    </source>
</reference>
<sequence>MVSGTFGDSGVFGTSGVFVGGVGCHASGTFDVSVFGVIGTLAPGGDGVNGGESRYIFHLFGCRWNCCIWSGCNWRWTHRHFALRTYFDVHIVITAFFSYTFIVAVFQHTLRAKGKTLLRFWTALVFRATTDVSQCTKRPNVLHFDWLPPLVTIASD</sequence>
<evidence type="ECO:0000313" key="2">
    <source>
        <dbReference type="EMBL" id="CCI44178.1"/>
    </source>
</evidence>
<gene>
    <name evidence="2" type="ORF">BN9_049620</name>
</gene>
<keyword evidence="1" id="KW-1133">Transmembrane helix</keyword>
<keyword evidence="1" id="KW-0812">Transmembrane</keyword>
<dbReference type="AlphaFoldDB" id="A0A024GBN0"/>
<accession>A0A024GBN0</accession>
<keyword evidence="3" id="KW-1185">Reference proteome</keyword>
<organism evidence="2 3">
    <name type="scientific">Albugo candida</name>
    <dbReference type="NCBI Taxonomy" id="65357"/>
    <lineage>
        <taxon>Eukaryota</taxon>
        <taxon>Sar</taxon>
        <taxon>Stramenopiles</taxon>
        <taxon>Oomycota</taxon>
        <taxon>Peronosporomycetes</taxon>
        <taxon>Albuginales</taxon>
        <taxon>Albuginaceae</taxon>
        <taxon>Albugo</taxon>
    </lineage>
</organism>
<dbReference type="InParanoid" id="A0A024GBN0"/>
<dbReference type="Proteomes" id="UP000053237">
    <property type="component" value="Unassembled WGS sequence"/>
</dbReference>
<evidence type="ECO:0000256" key="1">
    <source>
        <dbReference type="SAM" id="Phobius"/>
    </source>
</evidence>
<evidence type="ECO:0000313" key="3">
    <source>
        <dbReference type="Proteomes" id="UP000053237"/>
    </source>
</evidence>
<comment type="caution">
    <text evidence="2">The sequence shown here is derived from an EMBL/GenBank/DDBJ whole genome shotgun (WGS) entry which is preliminary data.</text>
</comment>
<proteinExistence type="predicted"/>
<keyword evidence="1" id="KW-0472">Membrane</keyword>
<feature type="transmembrane region" description="Helical" evidence="1">
    <location>
        <begin position="89"/>
        <end position="110"/>
    </location>
</feature>